<reference evidence="6 7" key="1">
    <citation type="submission" date="2018-07" db="EMBL/GenBank/DDBJ databases">
        <title>Draft genome of the type strain Streptomyces armeniacus ATCC 15676.</title>
        <authorList>
            <person name="Labana P."/>
            <person name="Gosse J.T."/>
            <person name="Boddy C.N."/>
        </authorList>
    </citation>
    <scope>NUCLEOTIDE SEQUENCE [LARGE SCALE GENOMIC DNA]</scope>
    <source>
        <strain evidence="6 7">ATCC 15676</strain>
    </source>
</reference>
<evidence type="ECO:0000256" key="2">
    <source>
        <dbReference type="ARBA" id="ARBA00023125"/>
    </source>
</evidence>
<feature type="domain" description="HTH gntR-type" evidence="5">
    <location>
        <begin position="25"/>
        <end position="92"/>
    </location>
</feature>
<keyword evidence="2" id="KW-0238">DNA-binding</keyword>
<dbReference type="InterPro" id="IPR000524">
    <property type="entry name" value="Tscrpt_reg_HTH_GntR"/>
</dbReference>
<evidence type="ECO:0000259" key="5">
    <source>
        <dbReference type="PROSITE" id="PS50949"/>
    </source>
</evidence>
<dbReference type="Proteomes" id="UP000254425">
    <property type="component" value="Chromosome"/>
</dbReference>
<evidence type="ECO:0000256" key="1">
    <source>
        <dbReference type="ARBA" id="ARBA00023015"/>
    </source>
</evidence>
<dbReference type="EMBL" id="CP031320">
    <property type="protein sequence ID" value="AXK34983.1"/>
    <property type="molecule type" value="Genomic_DNA"/>
</dbReference>
<feature type="region of interest" description="Disordered" evidence="4">
    <location>
        <begin position="1"/>
        <end position="22"/>
    </location>
</feature>
<dbReference type="SUPFAM" id="SSF48008">
    <property type="entry name" value="GntR ligand-binding domain-like"/>
    <property type="match status" value="1"/>
</dbReference>
<accession>A0A345XTL7</accession>
<organism evidence="6 7">
    <name type="scientific">Streptomyces armeniacus</name>
    <dbReference type="NCBI Taxonomy" id="83291"/>
    <lineage>
        <taxon>Bacteria</taxon>
        <taxon>Bacillati</taxon>
        <taxon>Actinomycetota</taxon>
        <taxon>Actinomycetes</taxon>
        <taxon>Kitasatosporales</taxon>
        <taxon>Streptomycetaceae</taxon>
        <taxon>Streptomyces</taxon>
    </lineage>
</organism>
<proteinExistence type="predicted"/>
<dbReference type="Gene3D" id="1.10.10.10">
    <property type="entry name" value="Winged helix-like DNA-binding domain superfamily/Winged helix DNA-binding domain"/>
    <property type="match status" value="1"/>
</dbReference>
<dbReference type="KEGG" id="sarm:DVA86_22385"/>
<dbReference type="SUPFAM" id="SSF46785">
    <property type="entry name" value="Winged helix' DNA-binding domain"/>
    <property type="match status" value="1"/>
</dbReference>
<dbReference type="InterPro" id="IPR008920">
    <property type="entry name" value="TF_FadR/GntR_C"/>
</dbReference>
<dbReference type="Gene3D" id="1.20.120.530">
    <property type="entry name" value="GntR ligand-binding domain-like"/>
    <property type="match status" value="1"/>
</dbReference>
<dbReference type="GO" id="GO:0003700">
    <property type="term" value="F:DNA-binding transcription factor activity"/>
    <property type="evidence" value="ECO:0007669"/>
    <property type="project" value="InterPro"/>
</dbReference>
<dbReference type="GO" id="GO:0003677">
    <property type="term" value="F:DNA binding"/>
    <property type="evidence" value="ECO:0007669"/>
    <property type="project" value="UniProtKB-KW"/>
</dbReference>
<evidence type="ECO:0000313" key="6">
    <source>
        <dbReference type="EMBL" id="AXK34983.1"/>
    </source>
</evidence>
<gene>
    <name evidence="6" type="ORF">DVA86_22385</name>
</gene>
<dbReference type="RefSeq" id="WP_208880839.1">
    <property type="nucleotide sequence ID" value="NZ_CP031320.1"/>
</dbReference>
<dbReference type="AlphaFoldDB" id="A0A345XTL7"/>
<dbReference type="SMART" id="SM00895">
    <property type="entry name" value="FCD"/>
    <property type="match status" value="1"/>
</dbReference>
<dbReference type="SMART" id="SM00345">
    <property type="entry name" value="HTH_GNTR"/>
    <property type="match status" value="1"/>
</dbReference>
<evidence type="ECO:0000313" key="7">
    <source>
        <dbReference type="Proteomes" id="UP000254425"/>
    </source>
</evidence>
<evidence type="ECO:0000256" key="3">
    <source>
        <dbReference type="ARBA" id="ARBA00023163"/>
    </source>
</evidence>
<dbReference type="Pfam" id="PF07729">
    <property type="entry name" value="FCD"/>
    <property type="match status" value="1"/>
</dbReference>
<keyword evidence="7" id="KW-1185">Reference proteome</keyword>
<dbReference type="Pfam" id="PF00392">
    <property type="entry name" value="GntR"/>
    <property type="match status" value="1"/>
</dbReference>
<dbReference type="InterPro" id="IPR011711">
    <property type="entry name" value="GntR_C"/>
</dbReference>
<dbReference type="PANTHER" id="PTHR43537">
    <property type="entry name" value="TRANSCRIPTIONAL REGULATOR, GNTR FAMILY"/>
    <property type="match status" value="1"/>
</dbReference>
<dbReference type="CDD" id="cd07377">
    <property type="entry name" value="WHTH_GntR"/>
    <property type="match status" value="1"/>
</dbReference>
<evidence type="ECO:0000256" key="4">
    <source>
        <dbReference type="SAM" id="MobiDB-lite"/>
    </source>
</evidence>
<keyword evidence="1" id="KW-0805">Transcription regulation</keyword>
<dbReference type="InterPro" id="IPR036390">
    <property type="entry name" value="WH_DNA-bd_sf"/>
</dbReference>
<dbReference type="PANTHER" id="PTHR43537:SF24">
    <property type="entry name" value="GLUCONATE OPERON TRANSCRIPTIONAL REPRESSOR"/>
    <property type="match status" value="1"/>
</dbReference>
<protein>
    <submittedName>
        <fullName evidence="6">GntR family transcriptional regulator</fullName>
    </submittedName>
</protein>
<dbReference type="InterPro" id="IPR036388">
    <property type="entry name" value="WH-like_DNA-bd_sf"/>
</dbReference>
<keyword evidence="3" id="KW-0804">Transcription</keyword>
<sequence>MNGAPTGTGTTRPGGRPVTPLPRRQMLADDVHEAIKELIMDNSIAPGERVSIDGLARQLGVSPTPVREALARLESAELVVKEPHRGYRTTALLNRDELEDLYRFRLLIEPWAAARAAERTDDAGRERLRTEMTSVDAPRDDHYDAYKALAAHDTRFHVLVAELAGSEQVRLAFERTHCHLHIFRLYYDRGVGQKTLEEHRLITDAVLSGDPEAADAAMRNHLEKALYERLRPVSDAPGVRPGP</sequence>
<dbReference type="PROSITE" id="PS50949">
    <property type="entry name" value="HTH_GNTR"/>
    <property type="match status" value="1"/>
</dbReference>
<name>A0A345XTL7_9ACTN</name>